<dbReference type="OMA" id="WNTDDDI"/>
<dbReference type="STRING" id="645134.A0A0L0HEL2"/>
<dbReference type="CDD" id="cd12372">
    <property type="entry name" value="RRM_CFIm68_CFIm59"/>
    <property type="match status" value="1"/>
</dbReference>
<dbReference type="RefSeq" id="XP_016607506.1">
    <property type="nucleotide sequence ID" value="XM_016753916.1"/>
</dbReference>
<feature type="domain" description="RRM" evidence="4">
    <location>
        <begin position="106"/>
        <end position="189"/>
    </location>
</feature>
<dbReference type="SUPFAM" id="SSF54928">
    <property type="entry name" value="RNA-binding domain, RBD"/>
    <property type="match status" value="1"/>
</dbReference>
<evidence type="ECO:0000256" key="3">
    <source>
        <dbReference type="SAM" id="MobiDB-lite"/>
    </source>
</evidence>
<dbReference type="GeneID" id="27689062"/>
<feature type="region of interest" description="Disordered" evidence="3">
    <location>
        <begin position="317"/>
        <end position="347"/>
    </location>
</feature>
<accession>A0A0L0HEL2</accession>
<dbReference type="EMBL" id="KQ257458">
    <property type="protein sequence ID" value="KNC99466.1"/>
    <property type="molecule type" value="Genomic_DNA"/>
</dbReference>
<sequence length="347" mass="36836">MADDEAFDLYGDDPFVSKSSDLLYDDLLSTNADEPQLNTYVEDDVLSFGMNAEHEEAQAALDFEGKSAVETPDSKDLDSSGGHQSHLTGQNALHSQSSTNTPSGPTGIIVGDLTWWTSDEDLRSIAVDAGVGDQLVATETTFQEHKVNGKSRGIAYMTFQTPDAAKTVKGMLEMIEIHGKKPTVAFADPAQRKNPFRHVPRDPKEARAANALRSTHQSPQGTPTLGTGTVGPIRVSANRLQQQQQLRASPYAKPRPAANGAARTPALSAAAGMGMPYSGAGFGVRPPAGGPYGGPMEWDMEFYGGPRPPMPMYGGGPGSGRHHMGAGGGFPPIPPSHGRPYGRPGWR</sequence>
<name>A0A0L0HEL2_SPIPD</name>
<dbReference type="InterPro" id="IPR035979">
    <property type="entry name" value="RBD_domain_sf"/>
</dbReference>
<evidence type="ECO:0000256" key="1">
    <source>
        <dbReference type="ARBA" id="ARBA00006265"/>
    </source>
</evidence>
<dbReference type="eggNOG" id="KOG4849">
    <property type="taxonomic scope" value="Eukaryota"/>
</dbReference>
<dbReference type="PROSITE" id="PS50102">
    <property type="entry name" value="RRM"/>
    <property type="match status" value="1"/>
</dbReference>
<dbReference type="InterPro" id="IPR000504">
    <property type="entry name" value="RRM_dom"/>
</dbReference>
<reference evidence="5 6" key="1">
    <citation type="submission" date="2009-08" db="EMBL/GenBank/DDBJ databases">
        <title>The Genome Sequence of Spizellomyces punctatus strain DAOM BR117.</title>
        <authorList>
            <consortium name="The Broad Institute Genome Sequencing Platform"/>
            <person name="Russ C."/>
            <person name="Cuomo C."/>
            <person name="Shea T."/>
            <person name="Young S.K."/>
            <person name="Zeng Q."/>
            <person name="Koehrsen M."/>
            <person name="Haas B."/>
            <person name="Borodovsky M."/>
            <person name="Guigo R."/>
            <person name="Alvarado L."/>
            <person name="Berlin A."/>
            <person name="Bochicchio J."/>
            <person name="Borenstein D."/>
            <person name="Chapman S."/>
            <person name="Chen Z."/>
            <person name="Engels R."/>
            <person name="Freedman E."/>
            <person name="Gellesch M."/>
            <person name="Goldberg J."/>
            <person name="Griggs A."/>
            <person name="Gujja S."/>
            <person name="Heiman D."/>
            <person name="Hepburn T."/>
            <person name="Howarth C."/>
            <person name="Jen D."/>
            <person name="Larson L."/>
            <person name="Lewis B."/>
            <person name="Mehta T."/>
            <person name="Park D."/>
            <person name="Pearson M."/>
            <person name="Roberts A."/>
            <person name="Saif S."/>
            <person name="Shenoy N."/>
            <person name="Sisk P."/>
            <person name="Stolte C."/>
            <person name="Sykes S."/>
            <person name="Thomson T."/>
            <person name="Walk T."/>
            <person name="White J."/>
            <person name="Yandava C."/>
            <person name="Burger G."/>
            <person name="Gray M.W."/>
            <person name="Holland P.W.H."/>
            <person name="King N."/>
            <person name="Lang F.B.F."/>
            <person name="Roger A.J."/>
            <person name="Ruiz-Trillo I."/>
            <person name="Lander E."/>
            <person name="Nusbaum C."/>
        </authorList>
    </citation>
    <scope>NUCLEOTIDE SEQUENCE [LARGE SCALE GENOMIC DNA]</scope>
    <source>
        <strain evidence="5 6">DAOM BR117</strain>
    </source>
</reference>
<keyword evidence="6" id="KW-1185">Reference proteome</keyword>
<dbReference type="InParanoid" id="A0A0L0HEL2"/>
<feature type="compositionally biased region" description="Polar residues" evidence="3">
    <location>
        <begin position="81"/>
        <end position="104"/>
    </location>
</feature>
<dbReference type="OrthoDB" id="10065185at2759"/>
<dbReference type="Gene3D" id="3.30.70.330">
    <property type="match status" value="1"/>
</dbReference>
<comment type="similarity">
    <text evidence="1">Belongs to the RRM CPSF6/7 family.</text>
</comment>
<dbReference type="SMART" id="SM00360">
    <property type="entry name" value="RRM"/>
    <property type="match status" value="1"/>
</dbReference>
<gene>
    <name evidence="5" type="ORF">SPPG_05702</name>
</gene>
<keyword evidence="2" id="KW-0694">RNA-binding</keyword>
<dbReference type="Proteomes" id="UP000053201">
    <property type="component" value="Unassembled WGS sequence"/>
</dbReference>
<organism evidence="5 6">
    <name type="scientific">Spizellomyces punctatus (strain DAOM BR117)</name>
    <dbReference type="NCBI Taxonomy" id="645134"/>
    <lineage>
        <taxon>Eukaryota</taxon>
        <taxon>Fungi</taxon>
        <taxon>Fungi incertae sedis</taxon>
        <taxon>Chytridiomycota</taxon>
        <taxon>Chytridiomycota incertae sedis</taxon>
        <taxon>Chytridiomycetes</taxon>
        <taxon>Spizellomycetales</taxon>
        <taxon>Spizellomycetaceae</taxon>
        <taxon>Spizellomyces</taxon>
    </lineage>
</organism>
<dbReference type="GO" id="GO:0003723">
    <property type="term" value="F:RNA binding"/>
    <property type="evidence" value="ECO:0007669"/>
    <property type="project" value="UniProtKB-UniRule"/>
</dbReference>
<evidence type="ECO:0000313" key="6">
    <source>
        <dbReference type="Proteomes" id="UP000053201"/>
    </source>
</evidence>
<dbReference type="GO" id="GO:0005634">
    <property type="term" value="C:nucleus"/>
    <property type="evidence" value="ECO:0007669"/>
    <property type="project" value="UniProtKB-SubCell"/>
</dbReference>
<dbReference type="PANTHER" id="PTHR23204">
    <property type="entry name" value="CLEAVAGE AND POLYADENYLATION SPECIFIC FACTOR"/>
    <property type="match status" value="1"/>
</dbReference>
<feature type="compositionally biased region" description="Gly residues" evidence="3">
    <location>
        <begin position="317"/>
        <end position="330"/>
    </location>
</feature>
<evidence type="ECO:0000313" key="5">
    <source>
        <dbReference type="EMBL" id="KNC99466.1"/>
    </source>
</evidence>
<dbReference type="AlphaFoldDB" id="A0A0L0HEL2"/>
<feature type="region of interest" description="Disordered" evidence="3">
    <location>
        <begin position="68"/>
        <end position="106"/>
    </location>
</feature>
<proteinExistence type="inferred from homology"/>
<feature type="region of interest" description="Disordered" evidence="3">
    <location>
        <begin position="206"/>
        <end position="264"/>
    </location>
</feature>
<dbReference type="VEuPathDB" id="FungiDB:SPPG_05702"/>
<feature type="compositionally biased region" description="Low complexity" evidence="3">
    <location>
        <begin position="219"/>
        <end position="232"/>
    </location>
</feature>
<dbReference type="InterPro" id="IPR034772">
    <property type="entry name" value="CPSF6/7"/>
</dbReference>
<dbReference type="GO" id="GO:0006397">
    <property type="term" value="P:mRNA processing"/>
    <property type="evidence" value="ECO:0007669"/>
    <property type="project" value="UniProtKB-KW"/>
</dbReference>
<feature type="compositionally biased region" description="Basic and acidic residues" evidence="3">
    <location>
        <begin position="68"/>
        <end position="78"/>
    </location>
</feature>
<evidence type="ECO:0000259" key="4">
    <source>
        <dbReference type="PROSITE" id="PS50102"/>
    </source>
</evidence>
<evidence type="ECO:0000256" key="2">
    <source>
        <dbReference type="PROSITE-ProRule" id="PRU00176"/>
    </source>
</evidence>
<dbReference type="InterPro" id="IPR012677">
    <property type="entry name" value="Nucleotide-bd_a/b_plait_sf"/>
</dbReference>
<protein>
    <recommendedName>
        <fullName evidence="4">RRM domain-containing protein</fullName>
    </recommendedName>
</protein>